<accession>A0ABW6R3W0</accession>
<dbReference type="Proteomes" id="UP001601948">
    <property type="component" value="Unassembled WGS sequence"/>
</dbReference>
<evidence type="ECO:0000256" key="1">
    <source>
        <dbReference type="SAM" id="MobiDB-lite"/>
    </source>
</evidence>
<dbReference type="RefSeq" id="WP_387724714.1">
    <property type="nucleotide sequence ID" value="NZ_JBIAPI010000013.1"/>
</dbReference>
<proteinExistence type="predicted"/>
<organism evidence="2 3">
    <name type="scientific">Nocardia suismassiliense</name>
    <dbReference type="NCBI Taxonomy" id="2077092"/>
    <lineage>
        <taxon>Bacteria</taxon>
        <taxon>Bacillati</taxon>
        <taxon>Actinomycetota</taxon>
        <taxon>Actinomycetes</taxon>
        <taxon>Mycobacteriales</taxon>
        <taxon>Nocardiaceae</taxon>
        <taxon>Nocardia</taxon>
    </lineage>
</organism>
<evidence type="ECO:0000313" key="3">
    <source>
        <dbReference type="Proteomes" id="UP001601948"/>
    </source>
</evidence>
<protein>
    <submittedName>
        <fullName evidence="2">Uncharacterized protein</fullName>
    </submittedName>
</protein>
<comment type="caution">
    <text evidence="2">The sequence shown here is derived from an EMBL/GenBank/DDBJ whole genome shotgun (WGS) entry which is preliminary data.</text>
</comment>
<feature type="compositionally biased region" description="Basic residues" evidence="1">
    <location>
        <begin position="119"/>
        <end position="128"/>
    </location>
</feature>
<sequence>MTVHATEWTMASDISPESAYREIGSGAAVWQLSWLPGRLLTREQALAGMELDELLSNLDSVHDGHAQVHAATLAGTVGIIWEHAVILLFKRILARLQGCPAAPQGGSDPAGGNAQGAPRPHRRSRHAHSSPSVFR</sequence>
<keyword evidence="3" id="KW-1185">Reference proteome</keyword>
<name>A0ABW6R3W0_9NOCA</name>
<feature type="region of interest" description="Disordered" evidence="1">
    <location>
        <begin position="100"/>
        <end position="135"/>
    </location>
</feature>
<reference evidence="2 3" key="1">
    <citation type="submission" date="2024-10" db="EMBL/GenBank/DDBJ databases">
        <title>The Natural Products Discovery Center: Release of the First 8490 Sequenced Strains for Exploring Actinobacteria Biosynthetic Diversity.</title>
        <authorList>
            <person name="Kalkreuter E."/>
            <person name="Kautsar S.A."/>
            <person name="Yang D."/>
            <person name="Bader C.D."/>
            <person name="Teijaro C.N."/>
            <person name="Fluegel L."/>
            <person name="Davis C.M."/>
            <person name="Simpson J.R."/>
            <person name="Lauterbach L."/>
            <person name="Steele A.D."/>
            <person name="Gui C."/>
            <person name="Meng S."/>
            <person name="Li G."/>
            <person name="Viehrig K."/>
            <person name="Ye F."/>
            <person name="Su P."/>
            <person name="Kiefer A.F."/>
            <person name="Nichols A."/>
            <person name="Cepeda A.J."/>
            <person name="Yan W."/>
            <person name="Fan B."/>
            <person name="Jiang Y."/>
            <person name="Adhikari A."/>
            <person name="Zheng C.-J."/>
            <person name="Schuster L."/>
            <person name="Cowan T.M."/>
            <person name="Smanski M.J."/>
            <person name="Chevrette M.G."/>
            <person name="De Carvalho L.P.S."/>
            <person name="Shen B."/>
        </authorList>
    </citation>
    <scope>NUCLEOTIDE SEQUENCE [LARGE SCALE GENOMIC DNA]</scope>
    <source>
        <strain evidence="2 3">NPDC003040</strain>
    </source>
</reference>
<dbReference type="EMBL" id="JBIAPI010000013">
    <property type="protein sequence ID" value="MFF3228144.1"/>
    <property type="molecule type" value="Genomic_DNA"/>
</dbReference>
<evidence type="ECO:0000313" key="2">
    <source>
        <dbReference type="EMBL" id="MFF3228144.1"/>
    </source>
</evidence>
<gene>
    <name evidence="2" type="ORF">ACFYV7_35485</name>
</gene>